<dbReference type="PANTHER" id="PTHR15046:SF2">
    <property type="entry name" value="BETA-1,4 N-ACETYLGALACTOSAMINYLTRANSFERASE 2"/>
    <property type="match status" value="1"/>
</dbReference>
<protein>
    <submittedName>
        <fullName evidence="3">Beta-1,4 N-acetylgalactosaminyltransferase 2-like</fullName>
    </submittedName>
</protein>
<reference evidence="3" key="3">
    <citation type="submission" date="2025-09" db="UniProtKB">
        <authorList>
            <consortium name="Ensembl"/>
        </authorList>
    </citation>
    <scope>IDENTIFICATION</scope>
</reference>
<dbReference type="GO" id="GO:0019276">
    <property type="term" value="P:UDP-N-acetylgalactosamine metabolic process"/>
    <property type="evidence" value="ECO:0007669"/>
    <property type="project" value="TreeGrafter"/>
</dbReference>
<dbReference type="Pfam" id="PF00535">
    <property type="entry name" value="Glycos_transf_2"/>
    <property type="match status" value="1"/>
</dbReference>
<dbReference type="Proteomes" id="UP000694680">
    <property type="component" value="Chromosome 13"/>
</dbReference>
<keyword evidence="4" id="KW-1185">Reference proteome</keyword>
<organism evidence="3 4">
    <name type="scientific">Gouania willdenowi</name>
    <name type="common">Blunt-snouted clingfish</name>
    <name type="synonym">Lepadogaster willdenowi</name>
    <dbReference type="NCBI Taxonomy" id="441366"/>
    <lineage>
        <taxon>Eukaryota</taxon>
        <taxon>Metazoa</taxon>
        <taxon>Chordata</taxon>
        <taxon>Craniata</taxon>
        <taxon>Vertebrata</taxon>
        <taxon>Euteleostomi</taxon>
        <taxon>Actinopterygii</taxon>
        <taxon>Neopterygii</taxon>
        <taxon>Teleostei</taxon>
        <taxon>Neoteleostei</taxon>
        <taxon>Acanthomorphata</taxon>
        <taxon>Ovalentaria</taxon>
        <taxon>Blenniimorphae</taxon>
        <taxon>Blenniiformes</taxon>
        <taxon>Gobiesocoidei</taxon>
        <taxon>Gobiesocidae</taxon>
        <taxon>Gobiesocinae</taxon>
        <taxon>Gouania</taxon>
    </lineage>
</organism>
<evidence type="ECO:0000256" key="1">
    <source>
        <dbReference type="SAM" id="Phobius"/>
    </source>
</evidence>
<keyword evidence="1" id="KW-1133">Transmembrane helix</keyword>
<dbReference type="PANTHER" id="PTHR15046">
    <property type="entry name" value="GLYCO_TRANS_2-LIKE DOMAIN-CONTAINING PROTEIN"/>
    <property type="match status" value="1"/>
</dbReference>
<evidence type="ECO:0000259" key="2">
    <source>
        <dbReference type="Pfam" id="PF00535"/>
    </source>
</evidence>
<feature type="transmembrane region" description="Helical" evidence="1">
    <location>
        <begin position="12"/>
        <end position="33"/>
    </location>
</feature>
<proteinExistence type="predicted"/>
<dbReference type="Ensembl" id="ENSGWIT00000012211.1">
    <property type="protein sequence ID" value="ENSGWIP00000010986.1"/>
    <property type="gene ID" value="ENSGWIG00000006438.1"/>
</dbReference>
<sequence>MNFVLSRSQFQVLGVACLVMVTSMYVVMFSVSLERFPRKILTLHNEPYIRSQRSMQSLDPSSCLCYPDAVTLSSRVPMMHYGNMVQRRAQEFKSYKIRKFSVLSTPLHAKANSPLQYPIHGYIVLPLTPTLIPDLALHAEEKPLYKVSLKVSKGVLKTKFRNEEATVTGLNENKLMIESSSLEVVNQFLSEIVYTSIIYHIKTADQGTWSKVCPLINLHILNHLSFSLISAHFQFENYEAVFPIVIKQPQVPVLWKTTADIDSLVTITTKTFLRYPKLKIMVESVRTFYPKIHIVIADDNIRTETIPGRNIEQFYMPPAKGWFAGRNLAVSQVNTKYFMWVDDDYLFTEKTKIEKFVEVLEANPELDMVGGSVGGNRWDFTFLYNEGDDEEGGCMYLKFHTQFHPLPGYPNCSLVNGVVNFFLARTDAVRSIGFDPVIKRVGHPELFMDGLGYLMVATCDDPENMHINHQPHAENGVSYNKFRHPANKYMDYRYPIYYFKNHMKCIRL</sequence>
<dbReference type="InterPro" id="IPR001173">
    <property type="entry name" value="Glyco_trans_2-like"/>
</dbReference>
<keyword evidence="1" id="KW-0812">Transmembrane</keyword>
<dbReference type="Gene3D" id="3.90.550.10">
    <property type="entry name" value="Spore Coat Polysaccharide Biosynthesis Protein SpsA, Chain A"/>
    <property type="match status" value="1"/>
</dbReference>
<name>A0A8C5DRX4_GOUWI</name>
<keyword evidence="1" id="KW-0472">Membrane</keyword>
<dbReference type="GO" id="GO:0006047">
    <property type="term" value="P:UDP-N-acetylglucosamine metabolic process"/>
    <property type="evidence" value="ECO:0007669"/>
    <property type="project" value="TreeGrafter"/>
</dbReference>
<gene>
    <name evidence="3" type="primary">LOC114474749</name>
</gene>
<dbReference type="InterPro" id="IPR029044">
    <property type="entry name" value="Nucleotide-diphossugar_trans"/>
</dbReference>
<feature type="domain" description="Glycosyltransferase 2-like" evidence="2">
    <location>
        <begin position="270"/>
        <end position="380"/>
    </location>
</feature>
<evidence type="ECO:0000313" key="3">
    <source>
        <dbReference type="Ensembl" id="ENSGWIP00000010986.1"/>
    </source>
</evidence>
<accession>A0A8C5DRX4</accession>
<reference evidence="3" key="2">
    <citation type="submission" date="2025-08" db="UniProtKB">
        <authorList>
            <consortium name="Ensembl"/>
        </authorList>
    </citation>
    <scope>IDENTIFICATION</scope>
</reference>
<dbReference type="GO" id="GO:0008376">
    <property type="term" value="F:acetylgalactosaminyltransferase activity"/>
    <property type="evidence" value="ECO:0007669"/>
    <property type="project" value="TreeGrafter"/>
</dbReference>
<evidence type="ECO:0000313" key="4">
    <source>
        <dbReference type="Proteomes" id="UP000694680"/>
    </source>
</evidence>
<dbReference type="SUPFAM" id="SSF53448">
    <property type="entry name" value="Nucleotide-diphospho-sugar transferases"/>
    <property type="match status" value="1"/>
</dbReference>
<dbReference type="AlphaFoldDB" id="A0A8C5DRX4"/>
<dbReference type="CDD" id="cd00761">
    <property type="entry name" value="Glyco_tranf_GTA_type"/>
    <property type="match status" value="1"/>
</dbReference>
<reference evidence="3" key="1">
    <citation type="submission" date="2020-06" db="EMBL/GenBank/DDBJ databases">
        <authorList>
            <consortium name="Wellcome Sanger Institute Data Sharing"/>
        </authorList>
    </citation>
    <scope>NUCLEOTIDE SEQUENCE [LARGE SCALE GENOMIC DNA]</scope>
</reference>